<dbReference type="InterPro" id="IPR009057">
    <property type="entry name" value="Homeodomain-like_sf"/>
</dbReference>
<protein>
    <submittedName>
        <fullName evidence="5">AraC family transcriptional regulator</fullName>
    </submittedName>
</protein>
<dbReference type="PANTHER" id="PTHR46796">
    <property type="entry name" value="HTH-TYPE TRANSCRIPTIONAL ACTIVATOR RHAS-RELATED"/>
    <property type="match status" value="1"/>
</dbReference>
<reference evidence="6" key="1">
    <citation type="journal article" date="2019" name="Int. J. Syst. Evol. Microbiol.">
        <title>The Global Catalogue of Microorganisms (GCM) 10K type strain sequencing project: providing services to taxonomists for standard genome sequencing and annotation.</title>
        <authorList>
            <consortium name="The Broad Institute Genomics Platform"/>
            <consortium name="The Broad Institute Genome Sequencing Center for Infectious Disease"/>
            <person name="Wu L."/>
            <person name="Ma J."/>
        </authorList>
    </citation>
    <scope>NUCLEOTIDE SEQUENCE [LARGE SCALE GENOMIC DNA]</scope>
    <source>
        <strain evidence="6">CGMCC 4.7329</strain>
    </source>
</reference>
<dbReference type="SUPFAM" id="SSF46689">
    <property type="entry name" value="Homeodomain-like"/>
    <property type="match status" value="1"/>
</dbReference>
<dbReference type="EMBL" id="BMNE01000004">
    <property type="protein sequence ID" value="GGN86037.1"/>
    <property type="molecule type" value="Genomic_DNA"/>
</dbReference>
<keyword evidence="3" id="KW-0804">Transcription</keyword>
<dbReference type="PANTHER" id="PTHR46796:SF6">
    <property type="entry name" value="ARAC SUBFAMILY"/>
    <property type="match status" value="1"/>
</dbReference>
<keyword evidence="6" id="KW-1185">Reference proteome</keyword>
<gene>
    <name evidence="5" type="ORF">GCM10011610_40950</name>
</gene>
<dbReference type="Proteomes" id="UP000658127">
    <property type="component" value="Unassembled WGS sequence"/>
</dbReference>
<evidence type="ECO:0000313" key="5">
    <source>
        <dbReference type="EMBL" id="GGN86037.1"/>
    </source>
</evidence>
<dbReference type="PRINTS" id="PR00032">
    <property type="entry name" value="HTHARAC"/>
</dbReference>
<dbReference type="InterPro" id="IPR018062">
    <property type="entry name" value="HTH_AraC-typ_CS"/>
</dbReference>
<dbReference type="RefSeq" id="WP_189030582.1">
    <property type="nucleotide sequence ID" value="NZ_BMNE01000004.1"/>
</dbReference>
<dbReference type="Pfam" id="PF12833">
    <property type="entry name" value="HTH_18"/>
    <property type="match status" value="1"/>
</dbReference>
<dbReference type="InterPro" id="IPR020449">
    <property type="entry name" value="Tscrpt_reg_AraC-type_HTH"/>
</dbReference>
<keyword evidence="1" id="KW-0805">Transcription regulation</keyword>
<organism evidence="5 6">
    <name type="scientific">Nocardia rhizosphaerihabitans</name>
    <dbReference type="NCBI Taxonomy" id="1691570"/>
    <lineage>
        <taxon>Bacteria</taxon>
        <taxon>Bacillati</taxon>
        <taxon>Actinomycetota</taxon>
        <taxon>Actinomycetes</taxon>
        <taxon>Mycobacteriales</taxon>
        <taxon>Nocardiaceae</taxon>
        <taxon>Nocardia</taxon>
    </lineage>
</organism>
<comment type="caution">
    <text evidence="5">The sequence shown here is derived from an EMBL/GenBank/DDBJ whole genome shotgun (WGS) entry which is preliminary data.</text>
</comment>
<dbReference type="PROSITE" id="PS01124">
    <property type="entry name" value="HTH_ARAC_FAMILY_2"/>
    <property type="match status" value="1"/>
</dbReference>
<sequence length="325" mass="35143">MTAFEGFPEVCSTEQTSSPEAFEYWEELVGGAITEVSIAPTVDGPFEGQIRSADFGEVAVGTVRVQGHELRRTRRHIARAGELHVLGSVVLGGGAEVEHAGNRVVLTPGSMIFYDTARPILWRSNAMIEDLTIRVPRQRVVDYLGIRADALPAGMVIGEGGVGFTLARFFRRVAELHRTDPQAAAVLAGSGIDLVGAAAVIAAGVRPGESQALALSGQQVLDYLRANFTDPGLTVDRIAQACRVSRRTLYRLAEEFEGGLGAMLRGLRVERARKLLESADIGSIARVATASGFASERQFYRSFREATGMTPGEYRMVARRRPVAR</sequence>
<accession>A0ABQ2KKT2</accession>
<dbReference type="SMART" id="SM00342">
    <property type="entry name" value="HTH_ARAC"/>
    <property type="match status" value="1"/>
</dbReference>
<feature type="domain" description="HTH araC/xylS-type" evidence="4">
    <location>
        <begin position="218"/>
        <end position="317"/>
    </location>
</feature>
<name>A0ABQ2KKT2_9NOCA</name>
<dbReference type="Pfam" id="PF14525">
    <property type="entry name" value="AraC_binding_2"/>
    <property type="match status" value="1"/>
</dbReference>
<dbReference type="Gene3D" id="1.10.10.60">
    <property type="entry name" value="Homeodomain-like"/>
    <property type="match status" value="1"/>
</dbReference>
<evidence type="ECO:0000259" key="4">
    <source>
        <dbReference type="PROSITE" id="PS01124"/>
    </source>
</evidence>
<keyword evidence="2" id="KW-0238">DNA-binding</keyword>
<dbReference type="InterPro" id="IPR018060">
    <property type="entry name" value="HTH_AraC"/>
</dbReference>
<evidence type="ECO:0000256" key="2">
    <source>
        <dbReference type="ARBA" id="ARBA00023125"/>
    </source>
</evidence>
<dbReference type="InterPro" id="IPR050204">
    <property type="entry name" value="AraC_XylS_family_regulators"/>
</dbReference>
<proteinExistence type="predicted"/>
<evidence type="ECO:0000256" key="1">
    <source>
        <dbReference type="ARBA" id="ARBA00023015"/>
    </source>
</evidence>
<evidence type="ECO:0000256" key="3">
    <source>
        <dbReference type="ARBA" id="ARBA00023163"/>
    </source>
</evidence>
<evidence type="ECO:0000313" key="6">
    <source>
        <dbReference type="Proteomes" id="UP000658127"/>
    </source>
</evidence>
<dbReference type="InterPro" id="IPR035418">
    <property type="entry name" value="AraC-bd_2"/>
</dbReference>
<dbReference type="PROSITE" id="PS00041">
    <property type="entry name" value="HTH_ARAC_FAMILY_1"/>
    <property type="match status" value="1"/>
</dbReference>